<dbReference type="InterPro" id="IPR002083">
    <property type="entry name" value="MATH/TRAF_dom"/>
</dbReference>
<dbReference type="Gene3D" id="2.60.210.10">
    <property type="entry name" value="Apoptosis, Tumor Necrosis Factor Receptor Associated Protein 2, Chain A"/>
    <property type="match status" value="2"/>
</dbReference>
<dbReference type="Pfam" id="PF00651">
    <property type="entry name" value="BTB"/>
    <property type="match status" value="1"/>
</dbReference>
<dbReference type="PANTHER" id="PTHR45774:SF3">
    <property type="entry name" value="BTB (POZ) DOMAIN-CONTAINING 2B-RELATED"/>
    <property type="match status" value="1"/>
</dbReference>
<dbReference type="Proteomes" id="UP001620645">
    <property type="component" value="Unassembled WGS sequence"/>
</dbReference>
<dbReference type="Pfam" id="PF22486">
    <property type="entry name" value="MATH_2"/>
    <property type="match status" value="2"/>
</dbReference>
<dbReference type="InterPro" id="IPR011705">
    <property type="entry name" value="BACK"/>
</dbReference>
<dbReference type="PANTHER" id="PTHR45774">
    <property type="entry name" value="BTB/POZ DOMAIN-CONTAINING"/>
    <property type="match status" value="1"/>
</dbReference>
<evidence type="ECO:0008006" key="5">
    <source>
        <dbReference type="Google" id="ProtNLM"/>
    </source>
</evidence>
<keyword evidence="4" id="KW-1185">Reference proteome</keyword>
<dbReference type="EMBL" id="JBICCN010000262">
    <property type="protein sequence ID" value="KAL3081834.1"/>
    <property type="molecule type" value="Genomic_DNA"/>
</dbReference>
<organism evidence="3 4">
    <name type="scientific">Heterodera schachtii</name>
    <name type="common">Sugarbeet cyst nematode worm</name>
    <name type="synonym">Tylenchus schachtii</name>
    <dbReference type="NCBI Taxonomy" id="97005"/>
    <lineage>
        <taxon>Eukaryota</taxon>
        <taxon>Metazoa</taxon>
        <taxon>Ecdysozoa</taxon>
        <taxon>Nematoda</taxon>
        <taxon>Chromadorea</taxon>
        <taxon>Rhabditida</taxon>
        <taxon>Tylenchina</taxon>
        <taxon>Tylenchomorpha</taxon>
        <taxon>Tylenchoidea</taxon>
        <taxon>Heteroderidae</taxon>
        <taxon>Heteroderinae</taxon>
        <taxon>Heterodera</taxon>
    </lineage>
</organism>
<dbReference type="InterPro" id="IPR000210">
    <property type="entry name" value="BTB/POZ_dom"/>
</dbReference>
<dbReference type="AlphaFoldDB" id="A0ABD2IP48"/>
<feature type="domain" description="MATH" evidence="2">
    <location>
        <begin position="501"/>
        <end position="635"/>
    </location>
</feature>
<comment type="caution">
    <text evidence="3">The sequence shown here is derived from an EMBL/GenBank/DDBJ whole genome shotgun (WGS) entry which is preliminary data.</text>
</comment>
<dbReference type="InterPro" id="IPR011333">
    <property type="entry name" value="SKP1/BTB/POZ_sf"/>
</dbReference>
<dbReference type="Pfam" id="PF07707">
    <property type="entry name" value="BACK"/>
    <property type="match status" value="1"/>
</dbReference>
<evidence type="ECO:0000313" key="4">
    <source>
        <dbReference type="Proteomes" id="UP001620645"/>
    </source>
</evidence>
<protein>
    <recommendedName>
        <fullName evidence="5">BTB domain-containing protein</fullName>
    </recommendedName>
</protein>
<dbReference type="InterPro" id="IPR008974">
    <property type="entry name" value="TRAF-like"/>
</dbReference>
<dbReference type="Gene3D" id="3.30.710.10">
    <property type="entry name" value="Potassium Channel Kv1.1, Chain A"/>
    <property type="match status" value="1"/>
</dbReference>
<dbReference type="PROSITE" id="PS50097">
    <property type="entry name" value="BTB"/>
    <property type="match status" value="1"/>
</dbReference>
<dbReference type="SMART" id="SM00225">
    <property type="entry name" value="BTB"/>
    <property type="match status" value="1"/>
</dbReference>
<reference evidence="3 4" key="1">
    <citation type="submission" date="2024-10" db="EMBL/GenBank/DDBJ databases">
        <authorList>
            <person name="Kim D."/>
        </authorList>
    </citation>
    <scope>NUCLEOTIDE SEQUENCE [LARGE SCALE GENOMIC DNA]</scope>
    <source>
        <strain evidence="3">Taebaek</strain>
    </source>
</reference>
<dbReference type="SUPFAM" id="SSF49599">
    <property type="entry name" value="TRAF domain-like"/>
    <property type="match status" value="2"/>
</dbReference>
<evidence type="ECO:0000259" key="1">
    <source>
        <dbReference type="PROSITE" id="PS50097"/>
    </source>
</evidence>
<dbReference type="SMART" id="SM00875">
    <property type="entry name" value="BACK"/>
    <property type="match status" value="1"/>
</dbReference>
<dbReference type="Gene3D" id="1.25.40.420">
    <property type="match status" value="1"/>
</dbReference>
<gene>
    <name evidence="3" type="ORF">niasHS_012776</name>
</gene>
<accession>A0ABD2IP48</accession>
<proteinExistence type="predicted"/>
<evidence type="ECO:0000313" key="3">
    <source>
        <dbReference type="EMBL" id="KAL3081834.1"/>
    </source>
</evidence>
<dbReference type="SUPFAM" id="SSF54695">
    <property type="entry name" value="POZ domain"/>
    <property type="match status" value="1"/>
</dbReference>
<evidence type="ECO:0000259" key="2">
    <source>
        <dbReference type="PROSITE" id="PS50144"/>
    </source>
</evidence>
<feature type="domain" description="MATH" evidence="2">
    <location>
        <begin position="350"/>
        <end position="484"/>
    </location>
</feature>
<dbReference type="SMART" id="SM00061">
    <property type="entry name" value="MATH"/>
    <property type="match status" value="2"/>
</dbReference>
<dbReference type="PROSITE" id="PS50144">
    <property type="entry name" value="MATH"/>
    <property type="match status" value="2"/>
</dbReference>
<name>A0ABD2IP48_HETSC</name>
<sequence>MSFSSASTDDEFTADHGISENSKKFEQFRRSRRIIEQRERILEMPAQNGKEEIPRKNLPKPEKLVDRMKVLLNTANGADIHFLVGEEKQLFRAHKHILMLASDVFEAMFRIDAKNTTEKALSAELSNPVEVPDVEAAAFKVMLSFIYAEDLSELNGQNAMTVLYAAKKYNIPALVDQCLKIPIPRLRNVFLAYAQTRLSESEEFAHKCLRYICQKAETLFKSTEFLRTDQNLLCRILERDQLLLTDEFEIWKAALRWADEKCRKNAIECSAENRRAALGPALFKIRFPLITLKTFAKEIVPSGILTLEEVISVYQYHSHPDHLCGVPELYPMKFPCHGRISDWNIAKGNRGTLGMEIEKMSEFAREEEGTERYSEVVQIKGFQLNINAQIEKNEQNTAKCLGIYLYSAASEDEAEEDENWRCKCSATFRIVSQKGGIEDLIGQINFYLYDDDSYGFEDFINFSELMDTSRGFYEKEEDKVTLAIDVFAEEEKLEKFESDSNGKIVMEIGKLSEFAREICGSERSSETIQIKGLPWRILVEKEKENDGIEKILGFYLWCTTASEEDENWSCKCSGTFRIVSQMNGAKDFTRKFNGKEIFTAENYYQGFDSFITFAELMEPSKGLYDRKADKVKLAIDFSVEEINSE</sequence>
<feature type="domain" description="BTB" evidence="1">
    <location>
        <begin position="78"/>
        <end position="155"/>
    </location>
</feature>